<accession>A0AAD4WTS6</accession>
<proteinExistence type="predicted"/>
<protein>
    <submittedName>
        <fullName evidence="1">Uncharacterized protein</fullName>
    </submittedName>
</protein>
<gene>
    <name evidence="1" type="ORF">L3X38_001566</name>
</gene>
<keyword evidence="2" id="KW-1185">Reference proteome</keyword>
<organism evidence="1 2">
    <name type="scientific">Prunus dulcis</name>
    <name type="common">Almond</name>
    <name type="synonym">Amygdalus dulcis</name>
    <dbReference type="NCBI Taxonomy" id="3755"/>
    <lineage>
        <taxon>Eukaryota</taxon>
        <taxon>Viridiplantae</taxon>
        <taxon>Streptophyta</taxon>
        <taxon>Embryophyta</taxon>
        <taxon>Tracheophyta</taxon>
        <taxon>Spermatophyta</taxon>
        <taxon>Magnoliopsida</taxon>
        <taxon>eudicotyledons</taxon>
        <taxon>Gunneridae</taxon>
        <taxon>Pentapetalae</taxon>
        <taxon>rosids</taxon>
        <taxon>fabids</taxon>
        <taxon>Rosales</taxon>
        <taxon>Rosaceae</taxon>
        <taxon>Amygdaloideae</taxon>
        <taxon>Amygdaleae</taxon>
        <taxon>Prunus</taxon>
    </lineage>
</organism>
<evidence type="ECO:0000313" key="1">
    <source>
        <dbReference type="EMBL" id="KAI5348679.1"/>
    </source>
</evidence>
<reference evidence="1 2" key="1">
    <citation type="journal article" date="2022" name="G3 (Bethesda)">
        <title>Whole-genome sequence and methylome profiling of the almond [Prunus dulcis (Mill.) D.A. Webb] cultivar 'Nonpareil'.</title>
        <authorList>
            <person name="D'Amico-Willman K.M."/>
            <person name="Ouma W.Z."/>
            <person name="Meulia T."/>
            <person name="Sideli G.M."/>
            <person name="Gradziel T.M."/>
            <person name="Fresnedo-Ramirez J."/>
        </authorList>
    </citation>
    <scope>NUCLEOTIDE SEQUENCE [LARGE SCALE GENOMIC DNA]</scope>
    <source>
        <strain evidence="1">Clone GOH B32 T37-40</strain>
    </source>
</reference>
<comment type="caution">
    <text evidence="1">The sequence shown here is derived from an EMBL/GenBank/DDBJ whole genome shotgun (WGS) entry which is preliminary data.</text>
</comment>
<dbReference type="EMBL" id="JAJFAZ020000001">
    <property type="protein sequence ID" value="KAI5348679.1"/>
    <property type="molecule type" value="Genomic_DNA"/>
</dbReference>
<dbReference type="Proteomes" id="UP001054821">
    <property type="component" value="Chromosome 1"/>
</dbReference>
<name>A0AAD4WTS6_PRUDU</name>
<dbReference type="AlphaFoldDB" id="A0AAD4WTS6"/>
<evidence type="ECO:0000313" key="2">
    <source>
        <dbReference type="Proteomes" id="UP001054821"/>
    </source>
</evidence>
<sequence length="80" mass="8935">MASTVDNTTEAVSNLTMKTEGTMSKEYVPKTPCLFDSEVQTVLPWGSDHRGGGNPFEIEISLYTWHKNGFFPVDFNICIC</sequence>